<dbReference type="OMA" id="EPYSHHW"/>
<dbReference type="EMBL" id="CH940647">
    <property type="protein sequence ID" value="EDW70377.1"/>
    <property type="molecule type" value="Genomic_DNA"/>
</dbReference>
<dbReference type="InParanoid" id="B4LFX8"/>
<gene>
    <name evidence="1" type="primary">Dvir\GJ11571</name>
    <name evidence="1" type="ORF">Dvir_GJ11571</name>
</gene>
<dbReference type="STRING" id="7244.B4LFX8"/>
<dbReference type="AlphaFoldDB" id="B4LFX8"/>
<evidence type="ECO:0008006" key="3">
    <source>
        <dbReference type="Google" id="ProtNLM"/>
    </source>
</evidence>
<dbReference type="HOGENOM" id="CLU_772264_0_0_1"/>
<dbReference type="PhylomeDB" id="B4LFX8"/>
<dbReference type="Proteomes" id="UP000008792">
    <property type="component" value="Unassembled WGS sequence"/>
</dbReference>
<organism evidence="1 2">
    <name type="scientific">Drosophila virilis</name>
    <name type="common">Fruit fly</name>
    <dbReference type="NCBI Taxonomy" id="7244"/>
    <lineage>
        <taxon>Eukaryota</taxon>
        <taxon>Metazoa</taxon>
        <taxon>Ecdysozoa</taxon>
        <taxon>Arthropoda</taxon>
        <taxon>Hexapoda</taxon>
        <taxon>Insecta</taxon>
        <taxon>Pterygota</taxon>
        <taxon>Neoptera</taxon>
        <taxon>Endopterygota</taxon>
        <taxon>Diptera</taxon>
        <taxon>Brachycera</taxon>
        <taxon>Muscomorpha</taxon>
        <taxon>Ephydroidea</taxon>
        <taxon>Drosophilidae</taxon>
        <taxon>Drosophila</taxon>
    </lineage>
</organism>
<sequence>MSRRCQSRFIFEMTGNTRIFRHQRMINNQIINCPTCHSLVGANEPYSHHWLGSQDDQHINLGLDEKQLLKRIERERIETFLLCDESALDRTNEFLLEAGIEAIPQLLRFLIYEASRLELTVGFYVNVSKQHMYYESTPVKIDHHLDIKETVDMVFSILLEKISSFVLVQQRVPFEACTIKRLKLTVKRQLQGQQQIPLQYRVKSDTRYTDNKNTTCVDLELLSKSFRSYHGQRFGHFPVSLKVNLYCLRVCASTKELYAVPYLLRSEDVNTTPTFLILTDVAGEFQGMHEIRNVRRFLKADTRDHMLECRQCKSHFADRLQFALHKQIDCGGGFMIWQINPESVELYENCLLLPKQYFKFAWFGIRN</sequence>
<evidence type="ECO:0000313" key="1">
    <source>
        <dbReference type="EMBL" id="EDW70377.1"/>
    </source>
</evidence>
<name>B4LFX8_DROVI</name>
<proteinExistence type="predicted"/>
<protein>
    <recommendedName>
        <fullName evidence="3">Protein terminus</fullName>
    </recommendedName>
</protein>
<evidence type="ECO:0000313" key="2">
    <source>
        <dbReference type="Proteomes" id="UP000008792"/>
    </source>
</evidence>
<keyword evidence="2" id="KW-1185">Reference proteome</keyword>
<dbReference type="eggNOG" id="ENOG502T9CR">
    <property type="taxonomic scope" value="Eukaryota"/>
</dbReference>
<reference evidence="1 2" key="1">
    <citation type="journal article" date="2007" name="Nature">
        <title>Evolution of genes and genomes on the Drosophila phylogeny.</title>
        <authorList>
            <consortium name="Drosophila 12 Genomes Consortium"/>
            <person name="Clark A.G."/>
            <person name="Eisen M.B."/>
            <person name="Smith D.R."/>
            <person name="Bergman C.M."/>
            <person name="Oliver B."/>
            <person name="Markow T.A."/>
            <person name="Kaufman T.C."/>
            <person name="Kellis M."/>
            <person name="Gelbart W."/>
            <person name="Iyer V.N."/>
            <person name="Pollard D.A."/>
            <person name="Sackton T.B."/>
            <person name="Larracuente A.M."/>
            <person name="Singh N.D."/>
            <person name="Abad J.P."/>
            <person name="Abt D.N."/>
            <person name="Adryan B."/>
            <person name="Aguade M."/>
            <person name="Akashi H."/>
            <person name="Anderson W.W."/>
            <person name="Aquadro C.F."/>
            <person name="Ardell D.H."/>
            <person name="Arguello R."/>
            <person name="Artieri C.G."/>
            <person name="Barbash D.A."/>
            <person name="Barker D."/>
            <person name="Barsanti P."/>
            <person name="Batterham P."/>
            <person name="Batzoglou S."/>
            <person name="Begun D."/>
            <person name="Bhutkar A."/>
            <person name="Blanco E."/>
            <person name="Bosak S.A."/>
            <person name="Bradley R.K."/>
            <person name="Brand A.D."/>
            <person name="Brent M.R."/>
            <person name="Brooks A.N."/>
            <person name="Brown R.H."/>
            <person name="Butlin R.K."/>
            <person name="Caggese C."/>
            <person name="Calvi B.R."/>
            <person name="Bernardo de Carvalho A."/>
            <person name="Caspi A."/>
            <person name="Castrezana S."/>
            <person name="Celniker S.E."/>
            <person name="Chang J.L."/>
            <person name="Chapple C."/>
            <person name="Chatterji S."/>
            <person name="Chinwalla A."/>
            <person name="Civetta A."/>
            <person name="Clifton S.W."/>
            <person name="Comeron J.M."/>
            <person name="Costello J.C."/>
            <person name="Coyne J.A."/>
            <person name="Daub J."/>
            <person name="David R.G."/>
            <person name="Delcher A.L."/>
            <person name="Delehaunty K."/>
            <person name="Do C.B."/>
            <person name="Ebling H."/>
            <person name="Edwards K."/>
            <person name="Eickbush T."/>
            <person name="Evans J.D."/>
            <person name="Filipski A."/>
            <person name="Findeiss S."/>
            <person name="Freyhult E."/>
            <person name="Fulton L."/>
            <person name="Fulton R."/>
            <person name="Garcia A.C."/>
            <person name="Gardiner A."/>
            <person name="Garfield D.A."/>
            <person name="Garvin B.E."/>
            <person name="Gibson G."/>
            <person name="Gilbert D."/>
            <person name="Gnerre S."/>
            <person name="Godfrey J."/>
            <person name="Good R."/>
            <person name="Gotea V."/>
            <person name="Gravely B."/>
            <person name="Greenberg A.J."/>
            <person name="Griffiths-Jones S."/>
            <person name="Gross S."/>
            <person name="Guigo R."/>
            <person name="Gustafson E.A."/>
            <person name="Haerty W."/>
            <person name="Hahn M.W."/>
            <person name="Halligan D.L."/>
            <person name="Halpern A.L."/>
            <person name="Halter G.M."/>
            <person name="Han M.V."/>
            <person name="Heger A."/>
            <person name="Hillier L."/>
            <person name="Hinrichs A.S."/>
            <person name="Holmes I."/>
            <person name="Hoskins R.A."/>
            <person name="Hubisz M.J."/>
            <person name="Hultmark D."/>
            <person name="Huntley M.A."/>
            <person name="Jaffe D.B."/>
            <person name="Jagadeeshan S."/>
            <person name="Jeck W.R."/>
            <person name="Johnson J."/>
            <person name="Jones C.D."/>
            <person name="Jordan W.C."/>
            <person name="Karpen G.H."/>
            <person name="Kataoka E."/>
            <person name="Keightley P.D."/>
            <person name="Kheradpour P."/>
            <person name="Kirkness E.F."/>
            <person name="Koerich L.B."/>
            <person name="Kristiansen K."/>
            <person name="Kudrna D."/>
            <person name="Kulathinal R.J."/>
            <person name="Kumar S."/>
            <person name="Kwok R."/>
            <person name="Lander E."/>
            <person name="Langley C.H."/>
            <person name="Lapoint R."/>
            <person name="Lazzaro B.P."/>
            <person name="Lee S.J."/>
            <person name="Levesque L."/>
            <person name="Li R."/>
            <person name="Lin C.F."/>
            <person name="Lin M.F."/>
            <person name="Lindblad-Toh K."/>
            <person name="Llopart A."/>
            <person name="Long M."/>
            <person name="Low L."/>
            <person name="Lozovsky E."/>
            <person name="Lu J."/>
            <person name="Luo M."/>
            <person name="Machado C.A."/>
            <person name="Makalowski W."/>
            <person name="Marzo M."/>
            <person name="Matsuda M."/>
            <person name="Matzkin L."/>
            <person name="McAllister B."/>
            <person name="McBride C.S."/>
            <person name="McKernan B."/>
            <person name="McKernan K."/>
            <person name="Mendez-Lago M."/>
            <person name="Minx P."/>
            <person name="Mollenhauer M.U."/>
            <person name="Montooth K."/>
            <person name="Mount S.M."/>
            <person name="Mu X."/>
            <person name="Myers E."/>
            <person name="Negre B."/>
            <person name="Newfeld S."/>
            <person name="Nielsen R."/>
            <person name="Noor M.A."/>
            <person name="O'Grady P."/>
            <person name="Pachter L."/>
            <person name="Papaceit M."/>
            <person name="Parisi M.J."/>
            <person name="Parisi M."/>
            <person name="Parts L."/>
            <person name="Pedersen J.S."/>
            <person name="Pesole G."/>
            <person name="Phillippy A.M."/>
            <person name="Ponting C.P."/>
            <person name="Pop M."/>
            <person name="Porcelli D."/>
            <person name="Powell J.R."/>
            <person name="Prohaska S."/>
            <person name="Pruitt K."/>
            <person name="Puig M."/>
            <person name="Quesneville H."/>
            <person name="Ram K.R."/>
            <person name="Rand D."/>
            <person name="Rasmussen M.D."/>
            <person name="Reed L.K."/>
            <person name="Reenan R."/>
            <person name="Reily A."/>
            <person name="Remington K.A."/>
            <person name="Rieger T.T."/>
            <person name="Ritchie M.G."/>
            <person name="Robin C."/>
            <person name="Rogers Y.H."/>
            <person name="Rohde C."/>
            <person name="Rozas J."/>
            <person name="Rubenfield M.J."/>
            <person name="Ruiz A."/>
            <person name="Russo S."/>
            <person name="Salzberg S.L."/>
            <person name="Sanchez-Gracia A."/>
            <person name="Saranga D.J."/>
            <person name="Sato H."/>
            <person name="Schaeffer S.W."/>
            <person name="Schatz M.C."/>
            <person name="Schlenke T."/>
            <person name="Schwartz R."/>
            <person name="Segarra C."/>
            <person name="Singh R.S."/>
            <person name="Sirot L."/>
            <person name="Sirota M."/>
            <person name="Sisneros N.B."/>
            <person name="Smith C.D."/>
            <person name="Smith T.F."/>
            <person name="Spieth J."/>
            <person name="Stage D.E."/>
            <person name="Stark A."/>
            <person name="Stephan W."/>
            <person name="Strausberg R.L."/>
            <person name="Strempel S."/>
            <person name="Sturgill D."/>
            <person name="Sutton G."/>
            <person name="Sutton G.G."/>
            <person name="Tao W."/>
            <person name="Teichmann S."/>
            <person name="Tobari Y.N."/>
            <person name="Tomimura Y."/>
            <person name="Tsolas J.M."/>
            <person name="Valente V.L."/>
            <person name="Venter E."/>
            <person name="Venter J.C."/>
            <person name="Vicario S."/>
            <person name="Vieira F.G."/>
            <person name="Vilella A.J."/>
            <person name="Villasante A."/>
            <person name="Walenz B."/>
            <person name="Wang J."/>
            <person name="Wasserman M."/>
            <person name="Watts T."/>
            <person name="Wilson D."/>
            <person name="Wilson R.K."/>
            <person name="Wing R.A."/>
            <person name="Wolfner M.F."/>
            <person name="Wong A."/>
            <person name="Wong G.K."/>
            <person name="Wu C.I."/>
            <person name="Wu G."/>
            <person name="Yamamoto D."/>
            <person name="Yang H.P."/>
            <person name="Yang S.P."/>
            <person name="Yorke J.A."/>
            <person name="Yoshida K."/>
            <person name="Zdobnov E."/>
            <person name="Zhang P."/>
            <person name="Zhang Y."/>
            <person name="Zimin A.V."/>
            <person name="Baldwin J."/>
            <person name="Abdouelleil A."/>
            <person name="Abdulkadir J."/>
            <person name="Abebe A."/>
            <person name="Abera B."/>
            <person name="Abreu J."/>
            <person name="Acer S.C."/>
            <person name="Aftuck L."/>
            <person name="Alexander A."/>
            <person name="An P."/>
            <person name="Anderson E."/>
            <person name="Anderson S."/>
            <person name="Arachi H."/>
            <person name="Azer M."/>
            <person name="Bachantsang P."/>
            <person name="Barry A."/>
            <person name="Bayul T."/>
            <person name="Berlin A."/>
            <person name="Bessette D."/>
            <person name="Bloom T."/>
            <person name="Blye J."/>
            <person name="Boguslavskiy L."/>
            <person name="Bonnet C."/>
            <person name="Boukhgalter B."/>
            <person name="Bourzgui I."/>
            <person name="Brown A."/>
            <person name="Cahill P."/>
            <person name="Channer S."/>
            <person name="Cheshatsang Y."/>
            <person name="Chuda L."/>
            <person name="Citroen M."/>
            <person name="Collymore A."/>
            <person name="Cooke P."/>
            <person name="Costello M."/>
            <person name="D'Aco K."/>
            <person name="Daza R."/>
            <person name="De Haan G."/>
            <person name="DeGray S."/>
            <person name="DeMaso C."/>
            <person name="Dhargay N."/>
            <person name="Dooley K."/>
            <person name="Dooley E."/>
            <person name="Doricent M."/>
            <person name="Dorje P."/>
            <person name="Dorjee K."/>
            <person name="Dupes A."/>
            <person name="Elong R."/>
            <person name="Falk J."/>
            <person name="Farina A."/>
            <person name="Faro S."/>
            <person name="Ferguson D."/>
            <person name="Fisher S."/>
            <person name="Foley C.D."/>
            <person name="Franke A."/>
            <person name="Friedrich D."/>
            <person name="Gadbois L."/>
            <person name="Gearin G."/>
            <person name="Gearin C.R."/>
            <person name="Giannoukos G."/>
            <person name="Goode T."/>
            <person name="Graham J."/>
            <person name="Grandbois E."/>
            <person name="Grewal S."/>
            <person name="Gyaltsen K."/>
            <person name="Hafez N."/>
            <person name="Hagos B."/>
            <person name="Hall J."/>
            <person name="Henson C."/>
            <person name="Hollinger A."/>
            <person name="Honan T."/>
            <person name="Huard M.D."/>
            <person name="Hughes L."/>
            <person name="Hurhula B."/>
            <person name="Husby M.E."/>
            <person name="Kamat A."/>
            <person name="Kanga B."/>
            <person name="Kashin S."/>
            <person name="Khazanovich D."/>
            <person name="Kisner P."/>
            <person name="Lance K."/>
            <person name="Lara M."/>
            <person name="Lee W."/>
            <person name="Lennon N."/>
            <person name="Letendre F."/>
            <person name="LeVine R."/>
            <person name="Lipovsky A."/>
            <person name="Liu X."/>
            <person name="Liu J."/>
            <person name="Liu S."/>
            <person name="Lokyitsang T."/>
            <person name="Lokyitsang Y."/>
            <person name="Lubonja R."/>
            <person name="Lui A."/>
            <person name="MacDonald P."/>
            <person name="Magnisalis V."/>
            <person name="Maru K."/>
            <person name="Matthews C."/>
            <person name="McCusker W."/>
            <person name="McDonough S."/>
            <person name="Mehta T."/>
            <person name="Meldrim J."/>
            <person name="Meneus L."/>
            <person name="Mihai O."/>
            <person name="Mihalev A."/>
            <person name="Mihova T."/>
            <person name="Mittelman R."/>
            <person name="Mlenga V."/>
            <person name="Montmayeur A."/>
            <person name="Mulrain L."/>
            <person name="Navidi A."/>
            <person name="Naylor J."/>
            <person name="Negash T."/>
            <person name="Nguyen T."/>
            <person name="Nguyen N."/>
            <person name="Nicol R."/>
            <person name="Norbu C."/>
            <person name="Norbu N."/>
            <person name="Novod N."/>
            <person name="O'Neill B."/>
            <person name="Osman S."/>
            <person name="Markiewicz E."/>
            <person name="Oyono O.L."/>
            <person name="Patti C."/>
            <person name="Phunkhang P."/>
            <person name="Pierre F."/>
            <person name="Priest M."/>
            <person name="Raghuraman S."/>
            <person name="Rege F."/>
            <person name="Reyes R."/>
            <person name="Rise C."/>
            <person name="Rogov P."/>
            <person name="Ross K."/>
            <person name="Ryan E."/>
            <person name="Settipalli S."/>
            <person name="Shea T."/>
            <person name="Sherpa N."/>
            <person name="Shi L."/>
            <person name="Shih D."/>
            <person name="Sparrow T."/>
            <person name="Spaulding J."/>
            <person name="Stalker J."/>
            <person name="Stange-Thomann N."/>
            <person name="Stavropoulos S."/>
            <person name="Stone C."/>
            <person name="Strader C."/>
            <person name="Tesfaye S."/>
            <person name="Thomson T."/>
            <person name="Thoulutsang Y."/>
            <person name="Thoulutsang D."/>
            <person name="Topham K."/>
            <person name="Topping I."/>
            <person name="Tsamla T."/>
            <person name="Vassiliev H."/>
            <person name="Vo A."/>
            <person name="Wangchuk T."/>
            <person name="Wangdi T."/>
            <person name="Weiand M."/>
            <person name="Wilkinson J."/>
            <person name="Wilson A."/>
            <person name="Yadav S."/>
            <person name="Young G."/>
            <person name="Yu Q."/>
            <person name="Zembek L."/>
            <person name="Zhong D."/>
            <person name="Zimmer A."/>
            <person name="Zwirko Z."/>
            <person name="Jaffe D.B."/>
            <person name="Alvarez P."/>
            <person name="Brockman W."/>
            <person name="Butler J."/>
            <person name="Chin C."/>
            <person name="Gnerre S."/>
            <person name="Grabherr M."/>
            <person name="Kleber M."/>
            <person name="Mauceli E."/>
            <person name="MacCallum I."/>
        </authorList>
    </citation>
    <scope>NUCLEOTIDE SEQUENCE [LARGE SCALE GENOMIC DNA]</scope>
    <source>
        <strain evidence="2">Tucson 15010-1051.87</strain>
    </source>
</reference>
<dbReference type="OrthoDB" id="7974539at2759"/>
<accession>B4LFX8</accession>